<dbReference type="Proteomes" id="UP001467690">
    <property type="component" value="Unassembled WGS sequence"/>
</dbReference>
<name>A0ABV1RH18_9ALTE</name>
<keyword evidence="5" id="KW-1185">Reference proteome</keyword>
<dbReference type="GO" id="GO:0016787">
    <property type="term" value="F:hydrolase activity"/>
    <property type="evidence" value="ECO:0007669"/>
    <property type="project" value="UniProtKB-KW"/>
</dbReference>
<dbReference type="InterPro" id="IPR036412">
    <property type="entry name" value="HAD-like_sf"/>
</dbReference>
<dbReference type="InterPro" id="IPR023214">
    <property type="entry name" value="HAD_sf"/>
</dbReference>
<protein>
    <submittedName>
        <fullName evidence="4">HAD-IIB family hydrolase</fullName>
    </submittedName>
</protein>
<evidence type="ECO:0000256" key="1">
    <source>
        <dbReference type="ARBA" id="ARBA00022723"/>
    </source>
</evidence>
<evidence type="ECO:0000313" key="5">
    <source>
        <dbReference type="Proteomes" id="UP001467690"/>
    </source>
</evidence>
<dbReference type="SFLD" id="SFLDS00003">
    <property type="entry name" value="Haloacid_Dehalogenase"/>
    <property type="match status" value="1"/>
</dbReference>
<dbReference type="PANTHER" id="PTHR10000:SF8">
    <property type="entry name" value="HAD SUPERFAMILY HYDROLASE-LIKE, TYPE 3"/>
    <property type="match status" value="1"/>
</dbReference>
<dbReference type="RefSeq" id="WP_350401736.1">
    <property type="nucleotide sequence ID" value="NZ_JBELOE010000200.1"/>
</dbReference>
<dbReference type="NCBIfam" id="TIGR01484">
    <property type="entry name" value="HAD-SF-IIB"/>
    <property type="match status" value="1"/>
</dbReference>
<dbReference type="PANTHER" id="PTHR10000">
    <property type="entry name" value="PHOSPHOSERINE PHOSPHATASE"/>
    <property type="match status" value="1"/>
</dbReference>
<dbReference type="Gene3D" id="3.30.980.20">
    <property type="entry name" value="Putative mannosyl-3-phosphoglycerate phosphatase, domain 2"/>
    <property type="match status" value="1"/>
</dbReference>
<proteinExistence type="predicted"/>
<dbReference type="NCBIfam" id="TIGR01486">
    <property type="entry name" value="HAD-SF-IIB-MPGP"/>
    <property type="match status" value="1"/>
</dbReference>
<evidence type="ECO:0000256" key="2">
    <source>
        <dbReference type="ARBA" id="ARBA00022801"/>
    </source>
</evidence>
<dbReference type="Pfam" id="PF08282">
    <property type="entry name" value="Hydrolase_3"/>
    <property type="match status" value="1"/>
</dbReference>
<sequence length="272" mass="30639">MNSNTNMRLLVFTDMDGTLLDHDTYDWQAALPSINTLKKMDVPIICNTSKTLAEVCQLHEQINLGDPFIVENGSAIYQPAENGKTQLMHLIGAKRADILDLLTKQKSWDYQFEGFNDWTVEQVIQHTGLSASEASLSKKRDFSEPIIWQGSEQEKQQFITNLQKQNLMALQGGRFLSIQGQCNKGIALAWLKSHYSQKWGCPVLTVALGDSENDCAMLEEADVSVWIKRHKPAPKLARKKQVYHSNAYGPAGWNESMEHILQSFSAGQLELL</sequence>
<dbReference type="SFLD" id="SFLDG01140">
    <property type="entry name" value="C2.B:_Phosphomannomutase_and_P"/>
    <property type="match status" value="1"/>
</dbReference>
<dbReference type="SFLD" id="SFLDG01142">
    <property type="entry name" value="C2.B.2:_Mannosyl-3-phosphoglyc"/>
    <property type="match status" value="1"/>
</dbReference>
<comment type="caution">
    <text evidence="4">The sequence shown here is derived from an EMBL/GenBank/DDBJ whole genome shotgun (WGS) entry which is preliminary data.</text>
</comment>
<dbReference type="SUPFAM" id="SSF56784">
    <property type="entry name" value="HAD-like"/>
    <property type="match status" value="1"/>
</dbReference>
<dbReference type="EMBL" id="JBELOE010000200">
    <property type="protein sequence ID" value="MER2492241.1"/>
    <property type="molecule type" value="Genomic_DNA"/>
</dbReference>
<dbReference type="InterPro" id="IPR006381">
    <property type="entry name" value="HAD-SF-IIB-MPGP"/>
</dbReference>
<accession>A0ABV1RH18</accession>
<gene>
    <name evidence="4" type="ORF">ABS311_10135</name>
</gene>
<organism evidence="4 5">
    <name type="scientific">Catenovulum sediminis</name>
    <dbReference type="NCBI Taxonomy" id="1740262"/>
    <lineage>
        <taxon>Bacteria</taxon>
        <taxon>Pseudomonadati</taxon>
        <taxon>Pseudomonadota</taxon>
        <taxon>Gammaproteobacteria</taxon>
        <taxon>Alteromonadales</taxon>
        <taxon>Alteromonadaceae</taxon>
        <taxon>Catenovulum</taxon>
    </lineage>
</organism>
<keyword evidence="2 4" id="KW-0378">Hydrolase</keyword>
<evidence type="ECO:0000256" key="3">
    <source>
        <dbReference type="ARBA" id="ARBA00022842"/>
    </source>
</evidence>
<keyword evidence="1" id="KW-0479">Metal-binding</keyword>
<dbReference type="InterPro" id="IPR006379">
    <property type="entry name" value="HAD-SF_hydro_IIB"/>
</dbReference>
<dbReference type="Gene3D" id="3.40.50.1000">
    <property type="entry name" value="HAD superfamily/HAD-like"/>
    <property type="match status" value="1"/>
</dbReference>
<evidence type="ECO:0000313" key="4">
    <source>
        <dbReference type="EMBL" id="MER2492241.1"/>
    </source>
</evidence>
<keyword evidence="3" id="KW-0460">Magnesium</keyword>
<reference evidence="4 5" key="1">
    <citation type="submission" date="2024-06" db="EMBL/GenBank/DDBJ databases">
        <authorList>
            <person name="Chen R.Y."/>
        </authorList>
    </citation>
    <scope>NUCLEOTIDE SEQUENCE [LARGE SCALE GENOMIC DNA]</scope>
    <source>
        <strain evidence="4 5">D2</strain>
    </source>
</reference>